<feature type="transmembrane region" description="Helical" evidence="1">
    <location>
        <begin position="6"/>
        <end position="26"/>
    </location>
</feature>
<evidence type="ECO:0000313" key="3">
    <source>
        <dbReference type="Proteomes" id="UP000008673"/>
    </source>
</evidence>
<dbReference type="GeneID" id="25770636"/>
<accession>W1Q8E2</accession>
<evidence type="ECO:0000313" key="2">
    <source>
        <dbReference type="EMBL" id="ESW97061.1"/>
    </source>
</evidence>
<gene>
    <name evidence="2" type="ORF">HPODL_01172</name>
</gene>
<organism evidence="2 3">
    <name type="scientific">Ogataea parapolymorpha (strain ATCC 26012 / BCRC 20466 / JCM 22074 / NRRL Y-7560 / DL-1)</name>
    <name type="common">Yeast</name>
    <name type="synonym">Hansenula polymorpha</name>
    <dbReference type="NCBI Taxonomy" id="871575"/>
    <lineage>
        <taxon>Eukaryota</taxon>
        <taxon>Fungi</taxon>
        <taxon>Dikarya</taxon>
        <taxon>Ascomycota</taxon>
        <taxon>Saccharomycotina</taxon>
        <taxon>Pichiomycetes</taxon>
        <taxon>Pichiales</taxon>
        <taxon>Pichiaceae</taxon>
        <taxon>Ogataea</taxon>
    </lineage>
</organism>
<dbReference type="EMBL" id="AEOI02000009">
    <property type="protein sequence ID" value="ESW97061.1"/>
    <property type="molecule type" value="Genomic_DNA"/>
</dbReference>
<protein>
    <recommendedName>
        <fullName evidence="4">ER membrane protein complex subunit 7 beta-sandwich domain-containing protein</fullName>
    </recommendedName>
</protein>
<keyword evidence="1" id="KW-0472">Membrane</keyword>
<proteinExistence type="predicted"/>
<sequence length="202" mass="22779">MLVMQAIKYPIFFFALFTSVLNALVISGKLDLPQESLADPARVWVSLSNETWSTRCRLDRRGEFSTIDLEPGNYSFVLRSLDFALSKTNFFRVEVNGDFEVFEVYPGIAATDNPVPLQNKLNFTSESIVIKSFADEDQTAGILKMIPFWGLFQQYPILGLVLAAMALIALLPTLISFIDPEFTQRALETRQLAKDENKAKRA</sequence>
<dbReference type="RefSeq" id="XP_013933146.1">
    <property type="nucleotide sequence ID" value="XM_014077671.1"/>
</dbReference>
<dbReference type="OMA" id="ETWSTRC"/>
<dbReference type="OrthoDB" id="3991946at2759"/>
<dbReference type="AlphaFoldDB" id="W1Q8E2"/>
<evidence type="ECO:0000256" key="1">
    <source>
        <dbReference type="SAM" id="Phobius"/>
    </source>
</evidence>
<reference evidence="2 3" key="1">
    <citation type="journal article" date="2013" name="BMC Genomics">
        <title>Genome sequence and analysis of methylotrophic yeast Hansenula polymorpha DL1.</title>
        <authorList>
            <person name="Ravin N.V."/>
            <person name="Eldarov M.A."/>
            <person name="Kadnikov V.V."/>
            <person name="Beletsky A.V."/>
            <person name="Schneider J."/>
            <person name="Mardanova E.S."/>
            <person name="Smekalova E.M."/>
            <person name="Zvereva M.I."/>
            <person name="Dontsova O.A."/>
            <person name="Mardanov A.V."/>
            <person name="Skryabin K.G."/>
        </authorList>
    </citation>
    <scope>NUCLEOTIDE SEQUENCE [LARGE SCALE GENOMIC DNA]</scope>
    <source>
        <strain evidence="3">ATCC 26012 / BCRC 20466 / JCM 22074 / NRRL Y-7560 / DL-1</strain>
    </source>
</reference>
<feature type="transmembrane region" description="Helical" evidence="1">
    <location>
        <begin position="155"/>
        <end position="178"/>
    </location>
</feature>
<keyword evidence="3" id="KW-1185">Reference proteome</keyword>
<dbReference type="HOGENOM" id="CLU_1354980_0_0_1"/>
<keyword evidence="1" id="KW-0812">Transmembrane</keyword>
<comment type="caution">
    <text evidence="2">The sequence shown here is derived from an EMBL/GenBank/DDBJ whole genome shotgun (WGS) entry which is preliminary data.</text>
</comment>
<dbReference type="KEGG" id="opa:HPODL_01172"/>
<keyword evidence="1" id="KW-1133">Transmembrane helix</keyword>
<dbReference type="Proteomes" id="UP000008673">
    <property type="component" value="Unassembled WGS sequence"/>
</dbReference>
<name>W1Q8E2_OGAPD</name>
<evidence type="ECO:0008006" key="4">
    <source>
        <dbReference type="Google" id="ProtNLM"/>
    </source>
</evidence>